<accession>A0AAE0CIW4</accession>
<keyword evidence="2" id="KW-1185">Reference proteome</keyword>
<evidence type="ECO:0000313" key="2">
    <source>
        <dbReference type="Proteomes" id="UP001280121"/>
    </source>
</evidence>
<evidence type="ECO:0008006" key="3">
    <source>
        <dbReference type="Google" id="ProtNLM"/>
    </source>
</evidence>
<organism evidence="1 2">
    <name type="scientific">Dipteronia dyeriana</name>
    <dbReference type="NCBI Taxonomy" id="168575"/>
    <lineage>
        <taxon>Eukaryota</taxon>
        <taxon>Viridiplantae</taxon>
        <taxon>Streptophyta</taxon>
        <taxon>Embryophyta</taxon>
        <taxon>Tracheophyta</taxon>
        <taxon>Spermatophyta</taxon>
        <taxon>Magnoliopsida</taxon>
        <taxon>eudicotyledons</taxon>
        <taxon>Gunneridae</taxon>
        <taxon>Pentapetalae</taxon>
        <taxon>rosids</taxon>
        <taxon>malvids</taxon>
        <taxon>Sapindales</taxon>
        <taxon>Sapindaceae</taxon>
        <taxon>Hippocastanoideae</taxon>
        <taxon>Acereae</taxon>
        <taxon>Dipteronia</taxon>
    </lineage>
</organism>
<gene>
    <name evidence="1" type="ORF">Ddye_012698</name>
</gene>
<reference evidence="1" key="1">
    <citation type="journal article" date="2023" name="Plant J.">
        <title>Genome sequences and population genomics provide insights into the demographic history, inbreeding, and mutation load of two 'living fossil' tree species of Dipteronia.</title>
        <authorList>
            <person name="Feng Y."/>
            <person name="Comes H.P."/>
            <person name="Chen J."/>
            <person name="Zhu S."/>
            <person name="Lu R."/>
            <person name="Zhang X."/>
            <person name="Li P."/>
            <person name="Qiu J."/>
            <person name="Olsen K.M."/>
            <person name="Qiu Y."/>
        </authorList>
    </citation>
    <scope>NUCLEOTIDE SEQUENCE</scope>
    <source>
        <strain evidence="1">KIB01</strain>
    </source>
</reference>
<name>A0AAE0CIW4_9ROSI</name>
<dbReference type="AlphaFoldDB" id="A0AAE0CIW4"/>
<comment type="caution">
    <text evidence="1">The sequence shown here is derived from an EMBL/GenBank/DDBJ whole genome shotgun (WGS) entry which is preliminary data.</text>
</comment>
<proteinExistence type="predicted"/>
<dbReference type="Proteomes" id="UP001280121">
    <property type="component" value="Unassembled WGS sequence"/>
</dbReference>
<sequence>MIGVEYESLRLICFKCGRYRHNQDYCREGLVKKQVEMETNEVSSVVEDSPFGHWLLVSYDSKYGMKGNGGTGNIGKVGNGNVGNSENCGSKSGNTRKNDFDKVGGSGFKVLCEEMDELVSDIARE</sequence>
<evidence type="ECO:0000313" key="1">
    <source>
        <dbReference type="EMBL" id="KAK2652842.1"/>
    </source>
</evidence>
<protein>
    <recommendedName>
        <fullName evidence="3">CCHC-type domain-containing protein</fullName>
    </recommendedName>
</protein>
<dbReference type="EMBL" id="JANJYI010000004">
    <property type="protein sequence ID" value="KAK2652842.1"/>
    <property type="molecule type" value="Genomic_DNA"/>
</dbReference>